<dbReference type="GO" id="GO:0009536">
    <property type="term" value="C:plastid"/>
    <property type="evidence" value="ECO:0007669"/>
    <property type="project" value="UniProtKB-SubCell"/>
</dbReference>
<dbReference type="Gene3D" id="1.10.8.60">
    <property type="match status" value="1"/>
</dbReference>
<comment type="similarity">
    <text evidence="3">Belongs to the Ycf2 family.</text>
</comment>
<evidence type="ECO:0000313" key="9">
    <source>
        <dbReference type="EMBL" id="APT65968.1"/>
    </source>
</evidence>
<dbReference type="InterPro" id="IPR003959">
    <property type="entry name" value="ATPase_AAA_core"/>
</dbReference>
<proteinExistence type="inferred from homology"/>
<dbReference type="Pfam" id="PF00004">
    <property type="entry name" value="AAA"/>
    <property type="match status" value="1"/>
</dbReference>
<sequence length="2069" mass="239780">MNKESGAVKKAKANRVGISYILSRVLKLVGDQFCYSFEFSKNQNQEKSLVNLSFSYKPFIRLFDVRLFSSIFLRNLRDSVRGGKGATLEILALLALPISMHCSLIGKESNQRSPIDLARLIGEGGETIEEPSVDSFHISFSVPLSIRSSLYADGRNKIRKTYHDYDSDLSRDILVGLGKGERRQNPMCDTKNLKYFNRFFESYKEFVGRRDGGCVFPYTKTFLDSWEIRRDLRYFLPNSLTWYYAPPSMAGVAGSGSNENLYPCRNSRWVLQSLRFNSRKNGMESPISQIYSQTRKKSMGDRLIGPPLRFRESVPIPNRAGGIDRNGEESGKAFRCEGDLLPNTILWNRFGFRSNKCVDTKKSFLKKGRIFLGIPRVVTDKYRKNTTCLTRSKERGSVRLLGPLVRWYERKGLTPFCSIYMLLLHDSFCTLVAEYFSRIQYRLDGWTGSKESTRVAEITIGKRLVRWGGNPKRLLIGRIPFVINEYVNVESSVCKDLGTTIDLSFPPPRKVFAEFEYNLDALIRRVSTWRNRFLTSHIVVTIKTTTGRNEKYFHQSNNVSFLYKCVFSGFISRVLINAIDYFVDEVNNPDHIWTNSFFDFHSLDIYGKVYAFKRILEERDHLFIDSGSSVDEEGAGGSPISLTHTADPFPIGSSGIGSIQAFSDNPPYIMAKQNWNFSPDKWSLGKDSKREFEKRFLDRVIAWDFPNRSHSSLPNRAERDFLPKFGVVRMRDLLIKRHGDSYSNLLDDFCVSSNCQVGSCFGIGSFGMERIVSSVQSHVSDSLLLSASQRTEGEKNNYILTTIQFTPSDSNKFVTFSSLTHLERRFNLILNLRRLLPTQRLFPYERIDSFFFSRNSSRNSSKQALGTDKLLTDWRSQTHAKNLSSDQVDSNKSIWGSGSANGFIENRLDQNDSFIRFFWELRELETPYRSERISSFRIGTTPESPMGLLAKGVLYEDAKLANSYMGEKPVCVFHPVDLRDFLNDLNDYKISWIFWKDNISEKWRLFGGYIPWFFTPTWWKYFHDLIRNTYSEMVLKVGDDSHYHIPGIAKRTAETMDGARSYLLQRLASRFRNDSIIDIFSKLNFFLVEEITNYTKVSYLGWSTILKFSDTSIPFQLVLSILLVLASSKSIWPVVSGFDSLHLWKRFATIGYLKDPMRRSYLEKVMYYPPIIGQMGIRDALIHSLKRVLNHINNIFFYSLVKNGLDSWMLRRESSDTLRVNKELLTQYLVTNETVSKYRSRSSFRPLNGEPKCGPSPGGSILLSYLHRIRQNNLWNYKIRKSDPAEKWVLFAPGMNIFFPVSMKRRGIPRAPYCDVPASLQLGLLPSEGIPLIGPPETGRSHLIRDIASDSYSPLVKPPIPKLLYNRSYFNNERGNFISKESVYRVSLVSEMAKEMSPCVIRIQDIHGLNAYRSYHESEADPRFLPCLVLKSIHNEQRNFCIRNNLVIASTHVPAEVDPAPIAPNRLNKLINFRRSNRRQRQKELLILLSVKGFDTHADPSLLEGTGFGTTGYSRQDLLFLAQGALLIGIYRKRELVCSDTIGFTMHRQHSAVIHMGSEIEYSPYKIFSHRIGKAILKNSLINTSPADPSWIGRNTLKRRFYHLSNWFLEYSRTESTVTESILFTHILGLLAELAARDSWFEMDVIGGDNPIVIDKILENDFYLACGILENFFRDFSRPQICRNGNQSGNGLSFPSPMKSWYSPGMICASYSPQFAETGGLSEIRTDFGIKQPIGTDSILGEVPREMTWSPRIWHFSFMRSDIYESIRLLPEFDYWCASPPLHPDYRRVLQRDSQWDSGEDSQFDPYEKRGYHLSHTRTLNRLRQKQTRRLEDRLETMSLRDQFPELGLSESSSSYETQWNRFNEPVLFVGGRFTWDPMFLLQPDSSPSFPHRNFLVKQELVRRLYVTYGLKREREKHFSNEGIKNLFLYRGYNRKSITTESSAKQLENAPSDEEGNFEYIEETWFMHTYLQYPLVSLPVHLYQNIVVENLKERFVRLRLLVHRDRWMKRNRSQLRDFFIYNMLFESYQYLFNPFWFDRTRLDRRTKQFLNGRPLLYKNLLHVFSSPDL</sequence>
<evidence type="ECO:0000256" key="3">
    <source>
        <dbReference type="ARBA" id="ARBA00009361"/>
    </source>
</evidence>
<dbReference type="InterPro" id="IPR027417">
    <property type="entry name" value="P-loop_NTPase"/>
</dbReference>
<protein>
    <recommendedName>
        <fullName evidence="8">ATPase AAA-type core domain-containing protein</fullName>
    </recommendedName>
</protein>
<evidence type="ECO:0000256" key="4">
    <source>
        <dbReference type="ARBA" id="ARBA00022528"/>
    </source>
</evidence>
<feature type="domain" description="ATPase AAA-type core" evidence="8">
    <location>
        <begin position="1332"/>
        <end position="1474"/>
    </location>
</feature>
<evidence type="ECO:0000256" key="1">
    <source>
        <dbReference type="ARBA" id="ARBA00002329"/>
    </source>
</evidence>
<evidence type="ECO:0000256" key="7">
    <source>
        <dbReference type="ARBA" id="ARBA00022840"/>
    </source>
</evidence>
<keyword evidence="4 9" id="KW-0150">Chloroplast</keyword>
<keyword evidence="6" id="KW-0547">Nucleotide-binding</keyword>
<dbReference type="GeneID" id="33944196"/>
<reference evidence="9" key="1">
    <citation type="journal article" date="2017" name="Am. J. Bot.">
        <title>Plastome sequences of an ancient fern lineage reveal remarkable changes in gene content and architecture.</title>
        <authorList>
            <person name="Labiak P.H."/>
            <person name="Karol K.G."/>
        </authorList>
    </citation>
    <scope>NUCLEOTIDE SEQUENCE</scope>
</reference>
<dbReference type="PANTHER" id="PTHR33078">
    <property type="entry name" value="PROTEIN YCF2-RELATED"/>
    <property type="match status" value="1"/>
</dbReference>
<organism evidence="9">
    <name type="scientific">Schizaea elegans</name>
    <dbReference type="NCBI Taxonomy" id="180990"/>
    <lineage>
        <taxon>Eukaryota</taxon>
        <taxon>Viridiplantae</taxon>
        <taxon>Streptophyta</taxon>
        <taxon>Embryophyta</taxon>
        <taxon>Tracheophyta</taxon>
        <taxon>Polypodiopsida</taxon>
        <taxon>Polypodiidae</taxon>
        <taxon>Schizaeales</taxon>
        <taxon>Schizaeaceae</taxon>
        <taxon>Schizaea</taxon>
    </lineage>
</organism>
<evidence type="ECO:0000256" key="5">
    <source>
        <dbReference type="ARBA" id="ARBA00022640"/>
    </source>
</evidence>
<gene>
    <name evidence="9" type="primary">ycf2</name>
</gene>
<dbReference type="RefSeq" id="YP_009424085.1">
    <property type="nucleotide sequence ID" value="NC_035807.1"/>
</dbReference>
<comment type="subcellular location">
    <subcellularLocation>
        <location evidence="2">Plastid</location>
    </subcellularLocation>
</comment>
<accession>A0A286QH92</accession>
<dbReference type="PANTHER" id="PTHR33078:SF100">
    <property type="entry name" value="PROTEIN YCF2"/>
    <property type="match status" value="1"/>
</dbReference>
<comment type="function">
    <text evidence="1">Probable ATPase of unknown function. Its presence in a non-photosynthetic plant (Epifagus virginiana) and experiments in tobacco indicate that it has an essential function which is probably not related to photosynthesis.</text>
</comment>
<dbReference type="CDD" id="cd19505">
    <property type="entry name" value="RecA-like_Ycf2"/>
    <property type="match status" value="1"/>
</dbReference>
<evidence type="ECO:0000259" key="8">
    <source>
        <dbReference type="Pfam" id="PF00004"/>
    </source>
</evidence>
<dbReference type="EMBL" id="KX258660">
    <property type="protein sequence ID" value="APT65968.1"/>
    <property type="molecule type" value="Genomic_DNA"/>
</dbReference>
<dbReference type="GO" id="GO:0016887">
    <property type="term" value="F:ATP hydrolysis activity"/>
    <property type="evidence" value="ECO:0007669"/>
    <property type="project" value="InterPro"/>
</dbReference>
<dbReference type="EMBL" id="KX258660">
    <property type="protein sequence ID" value="APT65969.1"/>
    <property type="molecule type" value="Genomic_DNA"/>
</dbReference>
<keyword evidence="5 9" id="KW-0934">Plastid</keyword>
<dbReference type="RefSeq" id="YP_009424100.1">
    <property type="nucleotide sequence ID" value="NC_035807.1"/>
</dbReference>
<keyword evidence="7" id="KW-0067">ATP-binding</keyword>
<dbReference type="GO" id="GO:0005524">
    <property type="term" value="F:ATP binding"/>
    <property type="evidence" value="ECO:0007669"/>
    <property type="project" value="UniProtKB-KW"/>
</dbReference>
<geneLocation type="chloroplast" evidence="9"/>
<dbReference type="SUPFAM" id="SSF52540">
    <property type="entry name" value="P-loop containing nucleoside triphosphate hydrolases"/>
    <property type="match status" value="1"/>
</dbReference>
<evidence type="ECO:0000256" key="2">
    <source>
        <dbReference type="ARBA" id="ARBA00004474"/>
    </source>
</evidence>
<dbReference type="Gene3D" id="3.40.50.300">
    <property type="entry name" value="P-loop containing nucleotide triphosphate hydrolases"/>
    <property type="match status" value="1"/>
</dbReference>
<dbReference type="GeneID" id="33944245"/>
<evidence type="ECO:0000256" key="6">
    <source>
        <dbReference type="ARBA" id="ARBA00022741"/>
    </source>
</evidence>
<name>A0A286QH92_9MONI</name>